<name>A0ABT2ACN4_9BURK</name>
<dbReference type="Proteomes" id="UP001205560">
    <property type="component" value="Unassembled WGS sequence"/>
</dbReference>
<accession>A0ABT2ACN4</accession>
<proteinExistence type="predicted"/>
<organism evidence="3 4">
    <name type="scientific">Massilia norwichensis</name>
    <dbReference type="NCBI Taxonomy" id="1442366"/>
    <lineage>
        <taxon>Bacteria</taxon>
        <taxon>Pseudomonadati</taxon>
        <taxon>Pseudomonadota</taxon>
        <taxon>Betaproteobacteria</taxon>
        <taxon>Burkholderiales</taxon>
        <taxon>Oxalobacteraceae</taxon>
        <taxon>Telluria group</taxon>
        <taxon>Massilia</taxon>
    </lineage>
</organism>
<dbReference type="RefSeq" id="WP_258847289.1">
    <property type="nucleotide sequence ID" value="NZ_JANUGX010000027.1"/>
</dbReference>
<dbReference type="EMBL" id="JANUGX010000027">
    <property type="protein sequence ID" value="MCS0591525.1"/>
    <property type="molecule type" value="Genomic_DNA"/>
</dbReference>
<dbReference type="SUPFAM" id="SSF50465">
    <property type="entry name" value="EF-Tu/eEF-1alpha/eIF2-gamma C-terminal domain"/>
    <property type="match status" value="1"/>
</dbReference>
<dbReference type="InterPro" id="IPR009001">
    <property type="entry name" value="Transl_elong_EF1A/Init_IF2_C"/>
</dbReference>
<reference evidence="3 4" key="1">
    <citation type="submission" date="2022-08" db="EMBL/GenBank/DDBJ databases">
        <title>Reclassification of Massilia species as members of the genera Telluria, Duganella, Pseudoduganella, Mokoshia gen. nov. and Zemynaea gen. nov. using orthogonal and non-orthogonal genome-based approaches.</title>
        <authorList>
            <person name="Bowman J.P."/>
        </authorList>
    </citation>
    <scope>NUCLEOTIDE SEQUENCE [LARGE SCALE GENOMIC DNA]</scope>
    <source>
        <strain evidence="3 4">LMG 28164</strain>
    </source>
</reference>
<evidence type="ECO:0000256" key="2">
    <source>
        <dbReference type="ARBA" id="ARBA00023134"/>
    </source>
</evidence>
<sequence>MSMSNRRQADAEAEVTFFLPEDGGKANAVRSGYRPGHQLLENYLTSGHHEYIDKDEVWPGETIVAKIWFITPEAYPGCLWIGREVRVHEGSRLVGHAKIIKVFNKLLERTD</sequence>
<protein>
    <recommendedName>
        <fullName evidence="5">Elongation factor Tu</fullName>
    </recommendedName>
</protein>
<evidence type="ECO:0000313" key="3">
    <source>
        <dbReference type="EMBL" id="MCS0591525.1"/>
    </source>
</evidence>
<keyword evidence="2" id="KW-0342">GTP-binding</keyword>
<keyword evidence="1" id="KW-0547">Nucleotide-binding</keyword>
<keyword evidence="4" id="KW-1185">Reference proteome</keyword>
<gene>
    <name evidence="3" type="ORF">NX782_20250</name>
</gene>
<evidence type="ECO:0000313" key="4">
    <source>
        <dbReference type="Proteomes" id="UP001205560"/>
    </source>
</evidence>
<evidence type="ECO:0008006" key="5">
    <source>
        <dbReference type="Google" id="ProtNLM"/>
    </source>
</evidence>
<dbReference type="Gene3D" id="2.40.30.10">
    <property type="entry name" value="Translation factors"/>
    <property type="match status" value="1"/>
</dbReference>
<evidence type="ECO:0000256" key="1">
    <source>
        <dbReference type="ARBA" id="ARBA00022741"/>
    </source>
</evidence>
<comment type="caution">
    <text evidence="3">The sequence shown here is derived from an EMBL/GenBank/DDBJ whole genome shotgun (WGS) entry which is preliminary data.</text>
</comment>